<name>A0A8C5NNG7_JUNHY</name>
<dbReference type="AlphaFoldDB" id="A0A8C5NNG7"/>
<dbReference type="GO" id="GO:0005819">
    <property type="term" value="C:spindle"/>
    <property type="evidence" value="ECO:0007669"/>
    <property type="project" value="UniProtKB-SubCell"/>
</dbReference>
<keyword evidence="11" id="KW-0496">Mitochondrion</keyword>
<evidence type="ECO:0000256" key="12">
    <source>
        <dbReference type="ARBA" id="ARBA00023136"/>
    </source>
</evidence>
<evidence type="ECO:0000256" key="19">
    <source>
        <dbReference type="SAM" id="MobiDB-lite"/>
    </source>
</evidence>
<evidence type="ECO:0000256" key="9">
    <source>
        <dbReference type="ARBA" id="ARBA00022776"/>
    </source>
</evidence>
<feature type="region of interest" description="Disordered" evidence="19">
    <location>
        <begin position="1"/>
        <end position="30"/>
    </location>
</feature>
<comment type="subcellular location">
    <subcellularLocation>
        <location evidence="3">Cytoplasm</location>
        <location evidence="3">Cytoskeleton</location>
        <location evidence="3">Microtubule organizing center</location>
        <location evidence="3">Centrosome</location>
    </subcellularLocation>
    <subcellularLocation>
        <location evidence="2">Cytoplasm</location>
        <location evidence="2">Cytoskeleton</location>
        <location evidence="2">Spindle</location>
    </subcellularLocation>
    <subcellularLocation>
        <location evidence="4">Membrane</location>
        <topology evidence="4">Single-pass type I membrane protein</topology>
    </subcellularLocation>
    <subcellularLocation>
        <location evidence="1">Mitochondrion</location>
    </subcellularLocation>
</comment>
<evidence type="ECO:0000256" key="7">
    <source>
        <dbReference type="ARBA" id="ARBA00022692"/>
    </source>
</evidence>
<evidence type="ECO:0000256" key="15">
    <source>
        <dbReference type="ARBA" id="ARBA00058368"/>
    </source>
</evidence>
<dbReference type="GO" id="GO:0016020">
    <property type="term" value="C:membrane"/>
    <property type="evidence" value="ECO:0007669"/>
    <property type="project" value="UniProtKB-SubCell"/>
</dbReference>
<dbReference type="Ensembl" id="ENSJHYT00000014363.1">
    <property type="protein sequence ID" value="ENSJHYP00000011882.1"/>
    <property type="gene ID" value="ENSJHYG00000009254.1"/>
</dbReference>
<dbReference type="PANTHER" id="PTHR13041">
    <property type="entry name" value="JTB PROTEIN-RELATED"/>
    <property type="match status" value="1"/>
</dbReference>
<dbReference type="GO" id="GO:0000281">
    <property type="term" value="P:mitotic cytokinesis"/>
    <property type="evidence" value="ECO:0007669"/>
    <property type="project" value="TreeGrafter"/>
</dbReference>
<dbReference type="OMA" id="TITRSCD"/>
<dbReference type="PANTHER" id="PTHR13041:SF3">
    <property type="entry name" value="PROTEIN JTB"/>
    <property type="match status" value="1"/>
</dbReference>
<evidence type="ECO:0000256" key="14">
    <source>
        <dbReference type="ARBA" id="ARBA00023306"/>
    </source>
</evidence>
<evidence type="ECO:0000256" key="8">
    <source>
        <dbReference type="ARBA" id="ARBA00022729"/>
    </source>
</evidence>
<evidence type="ECO:0000256" key="6">
    <source>
        <dbReference type="ARBA" id="ARBA00022618"/>
    </source>
</evidence>
<dbReference type="FunFam" id="3.30.720.220:FF:000001">
    <property type="entry name" value="Jumping translocation breakpoint"/>
    <property type="match status" value="1"/>
</dbReference>
<evidence type="ECO:0000256" key="1">
    <source>
        <dbReference type="ARBA" id="ARBA00004173"/>
    </source>
</evidence>
<keyword evidence="12 20" id="KW-0472">Membrane</keyword>
<keyword evidence="9" id="KW-0498">Mitosis</keyword>
<evidence type="ECO:0000313" key="21">
    <source>
        <dbReference type="Ensembl" id="ENSJHYP00000011882.1"/>
    </source>
</evidence>
<keyword evidence="10 20" id="KW-1133">Transmembrane helix</keyword>
<comment type="similarity">
    <text evidence="16">Belongs to the JTB family.</text>
</comment>
<comment type="function">
    <text evidence="15">Required for normal cytokinesis during mitosis. Plays a role in the regulation of cell proliferation. May be a component of the chromosomal passenger complex (CPC), a complex that acts as a key regulator of mitosis. The CPC complex has essential functions at the centromere in ensuring correct chromosome alignment and segregation and is required for chromatin-induced microtubule stabilization and spindle assembly. Increases AURKB activity. Inhibits apoptosis induced by TGFB1. Overexpression induces swelling of mitochondria and reduces mitochondrial membrane potential.</text>
</comment>
<dbReference type="GO" id="GO:0030496">
    <property type="term" value="C:midbody"/>
    <property type="evidence" value="ECO:0007669"/>
    <property type="project" value="TreeGrafter"/>
</dbReference>
<evidence type="ECO:0000313" key="22">
    <source>
        <dbReference type="Proteomes" id="UP000694408"/>
    </source>
</evidence>
<evidence type="ECO:0000256" key="3">
    <source>
        <dbReference type="ARBA" id="ARBA00004300"/>
    </source>
</evidence>
<keyword evidence="13" id="KW-0206">Cytoskeleton</keyword>
<dbReference type="InterPro" id="IPR008657">
    <property type="entry name" value="JTB"/>
</dbReference>
<comment type="subunit">
    <text evidence="17">Interacts with AURKA, AURKB, BIRC5 and INCENP. May be a component of the CPC at least composed of BIRC5/survivin, CDCA8/borealin, INCENP and AURKB/Aurora-B.</text>
</comment>
<evidence type="ECO:0000256" key="13">
    <source>
        <dbReference type="ARBA" id="ARBA00023212"/>
    </source>
</evidence>
<keyword evidence="22" id="KW-1185">Reference proteome</keyword>
<evidence type="ECO:0000256" key="17">
    <source>
        <dbReference type="ARBA" id="ARBA00063184"/>
    </source>
</evidence>
<evidence type="ECO:0000256" key="4">
    <source>
        <dbReference type="ARBA" id="ARBA00004479"/>
    </source>
</evidence>
<keyword evidence="8" id="KW-0732">Signal</keyword>
<protein>
    <recommendedName>
        <fullName evidence="18">Protein JTB</fullName>
    </recommendedName>
</protein>
<evidence type="ECO:0000256" key="11">
    <source>
        <dbReference type="ARBA" id="ARBA00023128"/>
    </source>
</evidence>
<accession>A0A8C5NNG7</accession>
<dbReference type="GO" id="GO:0005813">
    <property type="term" value="C:centrosome"/>
    <property type="evidence" value="ECO:0007669"/>
    <property type="project" value="UniProtKB-SubCell"/>
</dbReference>
<keyword evidence="14" id="KW-0131">Cell cycle</keyword>
<dbReference type="Proteomes" id="UP000694408">
    <property type="component" value="Unplaced"/>
</dbReference>
<evidence type="ECO:0000256" key="5">
    <source>
        <dbReference type="ARBA" id="ARBA00022490"/>
    </source>
</evidence>
<reference evidence="21" key="2">
    <citation type="submission" date="2025-09" db="UniProtKB">
        <authorList>
            <consortium name="Ensembl"/>
        </authorList>
    </citation>
    <scope>IDENTIFICATION</scope>
</reference>
<evidence type="ECO:0000256" key="20">
    <source>
        <dbReference type="SAM" id="Phobius"/>
    </source>
</evidence>
<evidence type="ECO:0000256" key="2">
    <source>
        <dbReference type="ARBA" id="ARBA00004186"/>
    </source>
</evidence>
<keyword evidence="7 20" id="KW-0812">Transmembrane</keyword>
<proteinExistence type="inferred from homology"/>
<evidence type="ECO:0000256" key="18">
    <source>
        <dbReference type="ARBA" id="ARBA00068227"/>
    </source>
</evidence>
<keyword evidence="5" id="KW-0963">Cytoplasm</keyword>
<feature type="transmembrane region" description="Helical" evidence="20">
    <location>
        <begin position="96"/>
        <end position="116"/>
    </location>
</feature>
<sequence>GPAGARRPPEGRREVLPGVGARELPETPGAAPAVATPCWRVEQFVVAQECTRCSGFEMKTIPACGPTGFIEKINCASSHRDEYKSCRSAALEAQRFWRFVGSALGVAAAAAALVVLRQRVLDRRALEKVRKQIESI</sequence>
<dbReference type="Pfam" id="PF05439">
    <property type="entry name" value="JTB"/>
    <property type="match status" value="1"/>
</dbReference>
<reference evidence="21" key="1">
    <citation type="submission" date="2025-08" db="UniProtKB">
        <authorList>
            <consortium name="Ensembl"/>
        </authorList>
    </citation>
    <scope>IDENTIFICATION</scope>
</reference>
<organism evidence="21 22">
    <name type="scientific">Junco hyemalis</name>
    <name type="common">Dark-eyed junco</name>
    <dbReference type="NCBI Taxonomy" id="40217"/>
    <lineage>
        <taxon>Eukaryota</taxon>
        <taxon>Metazoa</taxon>
        <taxon>Chordata</taxon>
        <taxon>Craniata</taxon>
        <taxon>Vertebrata</taxon>
        <taxon>Euteleostomi</taxon>
        <taxon>Archelosauria</taxon>
        <taxon>Archosauria</taxon>
        <taxon>Dinosauria</taxon>
        <taxon>Saurischia</taxon>
        <taxon>Theropoda</taxon>
        <taxon>Coelurosauria</taxon>
        <taxon>Aves</taxon>
        <taxon>Neognathae</taxon>
        <taxon>Neoaves</taxon>
        <taxon>Telluraves</taxon>
        <taxon>Australaves</taxon>
        <taxon>Passeriformes</taxon>
        <taxon>Passerellidae</taxon>
        <taxon>Junco</taxon>
    </lineage>
</organism>
<keyword evidence="6" id="KW-0132">Cell division</keyword>
<dbReference type="GO" id="GO:0005739">
    <property type="term" value="C:mitochondrion"/>
    <property type="evidence" value="ECO:0007669"/>
    <property type="project" value="UniProtKB-SubCell"/>
</dbReference>
<evidence type="ECO:0000256" key="16">
    <source>
        <dbReference type="ARBA" id="ARBA00060886"/>
    </source>
</evidence>
<evidence type="ECO:0000256" key="10">
    <source>
        <dbReference type="ARBA" id="ARBA00022989"/>
    </source>
</evidence>
<dbReference type="Gene3D" id="3.30.720.220">
    <property type="match status" value="1"/>
</dbReference>